<comment type="caution">
    <text evidence="2">The sequence shown here is derived from an EMBL/GenBank/DDBJ whole genome shotgun (WGS) entry which is preliminary data.</text>
</comment>
<name>A0A9E2L351_9SPIR</name>
<sequence>MKEISFFPAKTGIQTCSCDNVSLHSKYDPKKEACTFADNLVVDFLPTLIIVTEPVLSYCAEFLRKRFPQTKLVAIRYSKQFDFCNHLWDEVYYQNNLSPLLQNHGEEGILTAFFTAWKPSAIIFPQEHAQVWSTIKTIVNSARSILMTRAFFAQRWIKNTIKFCIRVKNTYTIQKGNSPILIVASGPSLQDSIKEIQKHRCDFFLIALSSALRPLLQNDITPDLCISTDGGYWAKEHIASSPIPLALSGESALYGKDFSQGIVPLSYGDGPEALLLEKCQITTLPAVRNGTVSGTALELALTLTTGPVFACGLDLSSNKGFQHIQPNALELQSSQNDFRLSTKESRQYKAQLSTGSLEIYKNWFKSKSAIFASRFFRINTTPQIASLGTIRDIDWKEYEHITSFFAQNKKAKLQFPTLHPTPLLTHNQRYHKIIETLSLWIQKEIPQEVLEALAPTEMLLAKRSKQQDYTAPQEKGKDILTKLLSDIQVHGNIL</sequence>
<dbReference type="Pfam" id="PF01973">
    <property type="entry name" value="MptE-like"/>
    <property type="match status" value="1"/>
</dbReference>
<protein>
    <submittedName>
        <fullName evidence="2">DUF115 domain-containing protein</fullName>
    </submittedName>
</protein>
<dbReference type="PANTHER" id="PTHR41786">
    <property type="entry name" value="MOTILITY ACCESSORY FACTOR MAF"/>
    <property type="match status" value="1"/>
</dbReference>
<dbReference type="EMBL" id="JAHLFV010000096">
    <property type="protein sequence ID" value="MBU3849746.1"/>
    <property type="molecule type" value="Genomic_DNA"/>
</dbReference>
<accession>A0A9E2L351</accession>
<reference evidence="2" key="1">
    <citation type="journal article" date="2021" name="PeerJ">
        <title>Extensive microbial diversity within the chicken gut microbiome revealed by metagenomics and culture.</title>
        <authorList>
            <person name="Gilroy R."/>
            <person name="Ravi A."/>
            <person name="Getino M."/>
            <person name="Pursley I."/>
            <person name="Horton D.L."/>
            <person name="Alikhan N.F."/>
            <person name="Baker D."/>
            <person name="Gharbi K."/>
            <person name="Hall N."/>
            <person name="Watson M."/>
            <person name="Adriaenssens E.M."/>
            <person name="Foster-Nyarko E."/>
            <person name="Jarju S."/>
            <person name="Secka A."/>
            <person name="Antonio M."/>
            <person name="Oren A."/>
            <person name="Chaudhuri R.R."/>
            <person name="La Ragione R."/>
            <person name="Hildebrand F."/>
            <person name="Pallen M.J."/>
        </authorList>
    </citation>
    <scope>NUCLEOTIDE SEQUENCE</scope>
    <source>
        <strain evidence="2">Gambia15-2214</strain>
    </source>
</reference>
<dbReference type="InterPro" id="IPR002826">
    <property type="entry name" value="MptE-like"/>
</dbReference>
<evidence type="ECO:0000313" key="3">
    <source>
        <dbReference type="Proteomes" id="UP000823914"/>
    </source>
</evidence>
<proteinExistence type="predicted"/>
<organism evidence="2 3">
    <name type="scientific">Candidatus Treponema excrementipullorum</name>
    <dbReference type="NCBI Taxonomy" id="2838768"/>
    <lineage>
        <taxon>Bacteria</taxon>
        <taxon>Pseudomonadati</taxon>
        <taxon>Spirochaetota</taxon>
        <taxon>Spirochaetia</taxon>
        <taxon>Spirochaetales</taxon>
        <taxon>Treponemataceae</taxon>
        <taxon>Treponema</taxon>
    </lineage>
</organism>
<gene>
    <name evidence="2" type="ORF">IAA16_04195</name>
</gene>
<reference evidence="2" key="2">
    <citation type="submission" date="2021-04" db="EMBL/GenBank/DDBJ databases">
        <authorList>
            <person name="Gilroy R."/>
        </authorList>
    </citation>
    <scope>NUCLEOTIDE SEQUENCE</scope>
    <source>
        <strain evidence="2">Gambia15-2214</strain>
    </source>
</reference>
<evidence type="ECO:0000259" key="1">
    <source>
        <dbReference type="Pfam" id="PF01973"/>
    </source>
</evidence>
<evidence type="ECO:0000313" key="2">
    <source>
        <dbReference type="EMBL" id="MBU3849746.1"/>
    </source>
</evidence>
<dbReference type="AlphaFoldDB" id="A0A9E2L351"/>
<feature type="domain" description="6-hydroxymethylpterin diphosphokinase MptE-like" evidence="1">
    <location>
        <begin position="171"/>
        <end position="318"/>
    </location>
</feature>
<dbReference type="Proteomes" id="UP000823914">
    <property type="component" value="Unassembled WGS sequence"/>
</dbReference>
<dbReference type="PANTHER" id="PTHR41786:SF1">
    <property type="entry name" value="6-HYDROXYMETHYLPTERIN DIPHOSPHOKINASE MPTE-LIKE DOMAIN-CONTAINING PROTEIN"/>
    <property type="match status" value="1"/>
</dbReference>